<gene>
    <name evidence="5" type="primary">adk</name>
    <name evidence="9" type="ORF">BXY39_2787</name>
</gene>
<dbReference type="CDD" id="cd01428">
    <property type="entry name" value="ADK"/>
    <property type="match status" value="1"/>
</dbReference>
<feature type="binding site" evidence="5">
    <location>
        <begin position="57"/>
        <end position="59"/>
    </location>
    <ligand>
        <name>AMP</name>
        <dbReference type="ChEBI" id="CHEBI:456215"/>
    </ligand>
</feature>
<feature type="binding site" evidence="5">
    <location>
        <position position="36"/>
    </location>
    <ligand>
        <name>AMP</name>
        <dbReference type="ChEBI" id="CHEBI:456215"/>
    </ligand>
</feature>
<evidence type="ECO:0000256" key="1">
    <source>
        <dbReference type="ARBA" id="ARBA00022679"/>
    </source>
</evidence>
<keyword evidence="2 5" id="KW-0545">Nucleotide biosynthesis</keyword>
<dbReference type="FunCoup" id="A0A3M0C5L5">
    <property type="interactions" value="593"/>
</dbReference>
<feature type="binding site" evidence="5">
    <location>
        <position position="200"/>
    </location>
    <ligand>
        <name>ATP</name>
        <dbReference type="ChEBI" id="CHEBI:30616"/>
    </ligand>
</feature>
<organism evidence="9 10">
    <name type="scientific">Eilatimonas milleporae</name>
    <dbReference type="NCBI Taxonomy" id="911205"/>
    <lineage>
        <taxon>Bacteria</taxon>
        <taxon>Pseudomonadati</taxon>
        <taxon>Pseudomonadota</taxon>
        <taxon>Alphaproteobacteria</taxon>
        <taxon>Kordiimonadales</taxon>
        <taxon>Kordiimonadaceae</taxon>
        <taxon>Eilatimonas</taxon>
    </lineage>
</organism>
<dbReference type="InterPro" id="IPR033690">
    <property type="entry name" value="Adenylat_kinase_CS"/>
</dbReference>
<feature type="binding site" evidence="5">
    <location>
        <position position="127"/>
    </location>
    <ligand>
        <name>ATP</name>
        <dbReference type="ChEBI" id="CHEBI:30616"/>
    </ligand>
</feature>
<dbReference type="RefSeq" id="WP_121939453.1">
    <property type="nucleotide sequence ID" value="NZ_REFR01000013.1"/>
</dbReference>
<dbReference type="InterPro" id="IPR006259">
    <property type="entry name" value="Adenyl_kin_sub"/>
</dbReference>
<dbReference type="UniPathway" id="UPA00588">
    <property type="reaction ID" value="UER00649"/>
</dbReference>
<evidence type="ECO:0000256" key="7">
    <source>
        <dbReference type="RuleBase" id="RU003331"/>
    </source>
</evidence>
<dbReference type="Gene3D" id="3.40.50.300">
    <property type="entry name" value="P-loop containing nucleotide triphosphate hydrolases"/>
    <property type="match status" value="1"/>
</dbReference>
<dbReference type="GO" id="GO:0005737">
    <property type="term" value="C:cytoplasm"/>
    <property type="evidence" value="ECO:0007669"/>
    <property type="project" value="UniProtKB-SubCell"/>
</dbReference>
<dbReference type="OrthoDB" id="9805030at2"/>
<keyword evidence="10" id="KW-1185">Reference proteome</keyword>
<comment type="caution">
    <text evidence="9">The sequence shown here is derived from an EMBL/GenBank/DDBJ whole genome shotgun (WGS) entry which is preliminary data.</text>
</comment>
<dbReference type="GO" id="GO:0005524">
    <property type="term" value="F:ATP binding"/>
    <property type="evidence" value="ECO:0007669"/>
    <property type="project" value="UniProtKB-UniRule"/>
</dbReference>
<dbReference type="NCBIfam" id="NF011105">
    <property type="entry name" value="PRK14532.1"/>
    <property type="match status" value="1"/>
</dbReference>
<dbReference type="InterPro" id="IPR000850">
    <property type="entry name" value="Adenylat/UMP-CMP_kin"/>
</dbReference>
<evidence type="ECO:0000256" key="4">
    <source>
        <dbReference type="ARBA" id="ARBA00022777"/>
    </source>
</evidence>
<dbReference type="GO" id="GO:0004017">
    <property type="term" value="F:AMP kinase activity"/>
    <property type="evidence" value="ECO:0007669"/>
    <property type="project" value="UniProtKB-UniRule"/>
</dbReference>
<keyword evidence="5 7" id="KW-0067">ATP-binding</keyword>
<comment type="function">
    <text evidence="5">Catalyzes the reversible transfer of the terminal phosphate group between ATP and AMP. Plays an important role in cellular energy homeostasis and in adenine nucleotide metabolism.</text>
</comment>
<dbReference type="GO" id="GO:0044209">
    <property type="term" value="P:AMP salvage"/>
    <property type="evidence" value="ECO:0007669"/>
    <property type="project" value="UniProtKB-UniRule"/>
</dbReference>
<dbReference type="GO" id="GO:0008270">
    <property type="term" value="F:zinc ion binding"/>
    <property type="evidence" value="ECO:0007669"/>
    <property type="project" value="UniProtKB-UniRule"/>
</dbReference>
<keyword evidence="4 5" id="KW-0418">Kinase</keyword>
<dbReference type="NCBIfam" id="NF001380">
    <property type="entry name" value="PRK00279.1-2"/>
    <property type="match status" value="1"/>
</dbReference>
<dbReference type="Proteomes" id="UP000271227">
    <property type="component" value="Unassembled WGS sequence"/>
</dbReference>
<dbReference type="InParanoid" id="A0A3M0C5L5"/>
<dbReference type="PANTHER" id="PTHR23359">
    <property type="entry name" value="NUCLEOTIDE KINASE"/>
    <property type="match status" value="1"/>
</dbReference>
<feature type="binding site" evidence="5">
    <location>
        <position position="161"/>
    </location>
    <ligand>
        <name>AMP</name>
        <dbReference type="ChEBI" id="CHEBI:456215"/>
    </ligand>
</feature>
<protein>
    <recommendedName>
        <fullName evidence="5 7">Adenylate kinase</fullName>
        <shortName evidence="5">AK</shortName>
        <ecNumber evidence="5 7">2.7.4.3</ecNumber>
    </recommendedName>
    <alternativeName>
        <fullName evidence="5">ATP-AMP transphosphorylase</fullName>
    </alternativeName>
    <alternativeName>
        <fullName evidence="5">ATP:AMP phosphotransferase</fullName>
    </alternativeName>
    <alternativeName>
        <fullName evidence="5">Adenylate monophosphate kinase</fullName>
    </alternativeName>
</protein>
<evidence type="ECO:0000256" key="5">
    <source>
        <dbReference type="HAMAP-Rule" id="MF_00235"/>
    </source>
</evidence>
<dbReference type="Pfam" id="PF00406">
    <property type="entry name" value="ADK"/>
    <property type="match status" value="1"/>
</dbReference>
<feature type="binding site" evidence="5">
    <location>
        <position position="133"/>
    </location>
    <ligand>
        <name>Zn(2+)</name>
        <dbReference type="ChEBI" id="CHEBI:29105"/>
        <note>structural</note>
    </ligand>
</feature>
<keyword evidence="1 5" id="KW-0808">Transferase</keyword>
<dbReference type="AlphaFoldDB" id="A0A3M0C5L5"/>
<feature type="binding site" evidence="5">
    <location>
        <position position="153"/>
    </location>
    <ligand>
        <name>Zn(2+)</name>
        <dbReference type="ChEBI" id="CHEBI:29105"/>
        <note>structural</note>
    </ligand>
</feature>
<keyword evidence="5" id="KW-0479">Metal-binding</keyword>
<dbReference type="Pfam" id="PF05191">
    <property type="entry name" value="ADK_lid"/>
    <property type="match status" value="1"/>
</dbReference>
<dbReference type="EC" id="2.7.4.3" evidence="5 7"/>
<dbReference type="InterPro" id="IPR027417">
    <property type="entry name" value="P-loop_NTPase"/>
</dbReference>
<keyword evidence="3 5" id="KW-0547">Nucleotide-binding</keyword>
<feature type="domain" description="Adenylate kinase active site lid" evidence="8">
    <location>
        <begin position="127"/>
        <end position="163"/>
    </location>
</feature>
<proteinExistence type="inferred from homology"/>
<comment type="pathway">
    <text evidence="5">Purine metabolism; AMP biosynthesis via salvage pathway; AMP from ADP: step 1/1.</text>
</comment>
<comment type="subcellular location">
    <subcellularLocation>
        <location evidence="5 7">Cytoplasm</location>
    </subcellularLocation>
</comment>
<feature type="binding site" evidence="5">
    <location>
        <begin position="10"/>
        <end position="15"/>
    </location>
    <ligand>
        <name>ATP</name>
        <dbReference type="ChEBI" id="CHEBI:30616"/>
    </ligand>
</feature>
<feature type="region of interest" description="NMP" evidence="5">
    <location>
        <begin position="30"/>
        <end position="59"/>
    </location>
</feature>
<dbReference type="NCBIfam" id="NF011100">
    <property type="entry name" value="PRK14527.1"/>
    <property type="match status" value="1"/>
</dbReference>
<accession>A0A3M0C5L5</accession>
<comment type="subunit">
    <text evidence="5 7">Monomer.</text>
</comment>
<feature type="binding site" evidence="5">
    <location>
        <position position="92"/>
    </location>
    <ligand>
        <name>AMP</name>
        <dbReference type="ChEBI" id="CHEBI:456215"/>
    </ligand>
</feature>
<dbReference type="InterPro" id="IPR007862">
    <property type="entry name" value="Adenylate_kinase_lid-dom"/>
</dbReference>
<feature type="binding site" evidence="5">
    <location>
        <position position="31"/>
    </location>
    <ligand>
        <name>AMP</name>
        <dbReference type="ChEBI" id="CHEBI:456215"/>
    </ligand>
</feature>
<comment type="catalytic activity">
    <reaction evidence="5 7">
        <text>AMP + ATP = 2 ADP</text>
        <dbReference type="Rhea" id="RHEA:12973"/>
        <dbReference type="ChEBI" id="CHEBI:30616"/>
        <dbReference type="ChEBI" id="CHEBI:456215"/>
        <dbReference type="ChEBI" id="CHEBI:456216"/>
        <dbReference type="EC" id="2.7.4.3"/>
    </reaction>
</comment>
<feature type="binding site" evidence="5">
    <location>
        <position position="150"/>
    </location>
    <ligand>
        <name>Zn(2+)</name>
        <dbReference type="ChEBI" id="CHEBI:29105"/>
        <note>structural</note>
    </ligand>
</feature>
<feature type="binding site" evidence="5">
    <location>
        <begin position="85"/>
        <end position="88"/>
    </location>
    <ligand>
        <name>AMP</name>
        <dbReference type="ChEBI" id="CHEBI:456215"/>
    </ligand>
</feature>
<dbReference type="FunFam" id="3.40.50.300:FF:000106">
    <property type="entry name" value="Adenylate kinase mitochondrial"/>
    <property type="match status" value="1"/>
</dbReference>
<keyword evidence="5" id="KW-0963">Cytoplasm</keyword>
<keyword evidence="5" id="KW-0862">Zinc</keyword>
<dbReference type="NCBIfam" id="TIGR01351">
    <property type="entry name" value="adk"/>
    <property type="match status" value="1"/>
</dbReference>
<feature type="binding site" evidence="5">
    <location>
        <position position="130"/>
    </location>
    <ligand>
        <name>Zn(2+)</name>
        <dbReference type="ChEBI" id="CHEBI:29105"/>
        <note>structural</note>
    </ligand>
</feature>
<dbReference type="NCBIfam" id="NF001381">
    <property type="entry name" value="PRK00279.1-3"/>
    <property type="match status" value="1"/>
</dbReference>
<evidence type="ECO:0000256" key="6">
    <source>
        <dbReference type="RuleBase" id="RU003330"/>
    </source>
</evidence>
<comment type="similarity">
    <text evidence="5 6">Belongs to the adenylate kinase family.</text>
</comment>
<evidence type="ECO:0000313" key="9">
    <source>
        <dbReference type="EMBL" id="RMB04522.1"/>
    </source>
</evidence>
<dbReference type="EMBL" id="REFR01000013">
    <property type="protein sequence ID" value="RMB04522.1"/>
    <property type="molecule type" value="Genomic_DNA"/>
</dbReference>
<evidence type="ECO:0000313" key="10">
    <source>
        <dbReference type="Proteomes" id="UP000271227"/>
    </source>
</evidence>
<comment type="domain">
    <text evidence="5">Consists of three domains, a large central CORE domain and two small peripheral domains, NMPbind and LID, which undergo movements during catalysis. The LID domain closes over the site of phosphoryl transfer upon ATP binding. Assembling and dissambling the active center during each catalytic cycle provides an effective means to prevent ATP hydrolysis. Some bacteria have evolved a zinc-coordinating structure that stabilizes the LID domain.</text>
</comment>
<sequence>MIVILFGPPGAGKGTQAQRLERDRGLVQLSTGDMLRAAVAAGTEMGLKAKEKMDAGALVSDDIVVGIVRERIREDDCANGFLLDGFPRTLAQARALDTMLDANDLCPDEIIEIAVDDAALVDRIAGRYACAKCGEGYHDTAKKPKVAGVCDICGSTDFKRRPDDNKETVAKRLASYYAETGPAITHYREKGVLKRVDGMSEIASVAAEIDAILDARG</sequence>
<evidence type="ECO:0000259" key="8">
    <source>
        <dbReference type="Pfam" id="PF05191"/>
    </source>
</evidence>
<dbReference type="PRINTS" id="PR00094">
    <property type="entry name" value="ADENYLTKNASE"/>
</dbReference>
<name>A0A3M0C5L5_9PROT</name>
<dbReference type="PROSITE" id="PS00113">
    <property type="entry name" value="ADENYLATE_KINASE"/>
    <property type="match status" value="1"/>
</dbReference>
<dbReference type="HAMAP" id="MF_00235">
    <property type="entry name" value="Adenylate_kinase_Adk"/>
    <property type="match status" value="1"/>
</dbReference>
<reference evidence="9 10" key="1">
    <citation type="submission" date="2018-10" db="EMBL/GenBank/DDBJ databases">
        <title>Genomic Encyclopedia of Archaeal and Bacterial Type Strains, Phase II (KMG-II): from individual species to whole genera.</title>
        <authorList>
            <person name="Goeker M."/>
        </authorList>
    </citation>
    <scope>NUCLEOTIDE SEQUENCE [LARGE SCALE GENOMIC DNA]</scope>
    <source>
        <strain evidence="9 10">DSM 25217</strain>
    </source>
</reference>
<evidence type="ECO:0000256" key="3">
    <source>
        <dbReference type="ARBA" id="ARBA00022741"/>
    </source>
</evidence>
<comment type="caution">
    <text evidence="5">Lacks conserved residue(s) required for the propagation of feature annotation.</text>
</comment>
<dbReference type="SUPFAM" id="SSF52540">
    <property type="entry name" value="P-loop containing nucleoside triphosphate hydrolases"/>
    <property type="match status" value="1"/>
</dbReference>
<evidence type="ECO:0000256" key="2">
    <source>
        <dbReference type="ARBA" id="ARBA00022727"/>
    </source>
</evidence>
<feature type="binding site" evidence="5">
    <location>
        <position position="172"/>
    </location>
    <ligand>
        <name>AMP</name>
        <dbReference type="ChEBI" id="CHEBI:456215"/>
    </ligand>
</feature>